<keyword evidence="3" id="KW-1185">Reference proteome</keyword>
<organism evidence="2 3">
    <name type="scientific">Setomelanomma holmii</name>
    <dbReference type="NCBI Taxonomy" id="210430"/>
    <lineage>
        <taxon>Eukaryota</taxon>
        <taxon>Fungi</taxon>
        <taxon>Dikarya</taxon>
        <taxon>Ascomycota</taxon>
        <taxon>Pezizomycotina</taxon>
        <taxon>Dothideomycetes</taxon>
        <taxon>Pleosporomycetidae</taxon>
        <taxon>Pleosporales</taxon>
        <taxon>Pleosporineae</taxon>
        <taxon>Phaeosphaeriaceae</taxon>
        <taxon>Setomelanomma</taxon>
    </lineage>
</organism>
<feature type="compositionally biased region" description="Polar residues" evidence="1">
    <location>
        <begin position="112"/>
        <end position="123"/>
    </location>
</feature>
<dbReference type="AlphaFoldDB" id="A0A9P4LR15"/>
<feature type="compositionally biased region" description="Low complexity" evidence="1">
    <location>
        <begin position="146"/>
        <end position="182"/>
    </location>
</feature>
<dbReference type="Proteomes" id="UP000799777">
    <property type="component" value="Unassembled WGS sequence"/>
</dbReference>
<accession>A0A9P4LR15</accession>
<evidence type="ECO:0000313" key="3">
    <source>
        <dbReference type="Proteomes" id="UP000799777"/>
    </source>
</evidence>
<evidence type="ECO:0000313" key="2">
    <source>
        <dbReference type="EMBL" id="KAF2032339.1"/>
    </source>
</evidence>
<proteinExistence type="predicted"/>
<feature type="region of interest" description="Disordered" evidence="1">
    <location>
        <begin position="103"/>
        <end position="191"/>
    </location>
</feature>
<comment type="caution">
    <text evidence="2">The sequence shown here is derived from an EMBL/GenBank/DDBJ whole genome shotgun (WGS) entry which is preliminary data.</text>
</comment>
<evidence type="ECO:0000256" key="1">
    <source>
        <dbReference type="SAM" id="MobiDB-lite"/>
    </source>
</evidence>
<sequence>MSHNQPFHTANPYQQNFEYPAYTSENAGTNYSSGNTWRACYAAASVGGTWDANWYPGKERHVLREEAKSSLSDAPITLFADDRPTMVARYAVRFRHFPPSLVPGLSPPPTQPLSAFPTQQSAKSVLPRPDTIRRKPLPADANAPNHSIPHPVSPGSSSSQNPNSNLHSSSSSTSPLSHPSGPALRSSPTRPSCLQNFPELLQVPHAASQVLNDEPFTLAEVIDHGGNRPVNSAAQVASREKRVASTVVGGWRRVLSVVKCVR</sequence>
<dbReference type="EMBL" id="ML978173">
    <property type="protein sequence ID" value="KAF2032339.1"/>
    <property type="molecule type" value="Genomic_DNA"/>
</dbReference>
<gene>
    <name evidence="2" type="ORF">EK21DRAFT_110012</name>
</gene>
<reference evidence="2" key="1">
    <citation type="journal article" date="2020" name="Stud. Mycol.">
        <title>101 Dothideomycetes genomes: a test case for predicting lifestyles and emergence of pathogens.</title>
        <authorList>
            <person name="Haridas S."/>
            <person name="Albert R."/>
            <person name="Binder M."/>
            <person name="Bloem J."/>
            <person name="Labutti K."/>
            <person name="Salamov A."/>
            <person name="Andreopoulos B."/>
            <person name="Baker S."/>
            <person name="Barry K."/>
            <person name="Bills G."/>
            <person name="Bluhm B."/>
            <person name="Cannon C."/>
            <person name="Castanera R."/>
            <person name="Culley D."/>
            <person name="Daum C."/>
            <person name="Ezra D."/>
            <person name="Gonzalez J."/>
            <person name="Henrissat B."/>
            <person name="Kuo A."/>
            <person name="Liang C."/>
            <person name="Lipzen A."/>
            <person name="Lutzoni F."/>
            <person name="Magnuson J."/>
            <person name="Mondo S."/>
            <person name="Nolan M."/>
            <person name="Ohm R."/>
            <person name="Pangilinan J."/>
            <person name="Park H.-J."/>
            <person name="Ramirez L."/>
            <person name="Alfaro M."/>
            <person name="Sun H."/>
            <person name="Tritt A."/>
            <person name="Yoshinaga Y."/>
            <person name="Zwiers L.-H."/>
            <person name="Turgeon B."/>
            <person name="Goodwin S."/>
            <person name="Spatafora J."/>
            <person name="Crous P."/>
            <person name="Grigoriev I."/>
        </authorList>
    </citation>
    <scope>NUCLEOTIDE SEQUENCE</scope>
    <source>
        <strain evidence="2">CBS 110217</strain>
    </source>
</reference>
<name>A0A9P4LR15_9PLEO</name>
<protein>
    <submittedName>
        <fullName evidence="2">Uncharacterized protein</fullName>
    </submittedName>
</protein>